<comment type="caution">
    <text evidence="2">The sequence shown here is derived from an EMBL/GenBank/DDBJ whole genome shotgun (WGS) entry which is preliminary data.</text>
</comment>
<feature type="compositionally biased region" description="Low complexity" evidence="1">
    <location>
        <begin position="958"/>
        <end position="967"/>
    </location>
</feature>
<name>A0A9P6NEP2_9BASI</name>
<accession>A0A9P6NEP2</accession>
<feature type="compositionally biased region" description="Low complexity" evidence="1">
    <location>
        <begin position="125"/>
        <end position="140"/>
    </location>
</feature>
<evidence type="ECO:0000313" key="2">
    <source>
        <dbReference type="EMBL" id="KAG0142291.1"/>
    </source>
</evidence>
<feature type="compositionally biased region" description="Basic and acidic residues" evidence="1">
    <location>
        <begin position="1699"/>
        <end position="1711"/>
    </location>
</feature>
<feature type="region of interest" description="Disordered" evidence="1">
    <location>
        <begin position="726"/>
        <end position="756"/>
    </location>
</feature>
<feature type="region of interest" description="Disordered" evidence="1">
    <location>
        <begin position="190"/>
        <end position="314"/>
    </location>
</feature>
<dbReference type="Proteomes" id="UP000886653">
    <property type="component" value="Unassembled WGS sequence"/>
</dbReference>
<feature type="region of interest" description="Disordered" evidence="1">
    <location>
        <begin position="773"/>
        <end position="812"/>
    </location>
</feature>
<keyword evidence="3" id="KW-1185">Reference proteome</keyword>
<protein>
    <submittedName>
        <fullName evidence="2">Uncharacterized protein</fullName>
    </submittedName>
</protein>
<feature type="compositionally biased region" description="Basic and acidic residues" evidence="1">
    <location>
        <begin position="1733"/>
        <end position="1742"/>
    </location>
</feature>
<feature type="region of interest" description="Disordered" evidence="1">
    <location>
        <begin position="1888"/>
        <end position="1914"/>
    </location>
</feature>
<feature type="compositionally biased region" description="Pro residues" evidence="1">
    <location>
        <begin position="75"/>
        <end position="86"/>
    </location>
</feature>
<feature type="compositionally biased region" description="Low complexity" evidence="1">
    <location>
        <begin position="235"/>
        <end position="250"/>
    </location>
</feature>
<dbReference type="PANTHER" id="PTHR37988">
    <property type="entry name" value="UPF0592 MEMBRANE PROTEIN C7D4.03C"/>
    <property type="match status" value="1"/>
</dbReference>
<feature type="compositionally biased region" description="Low complexity" evidence="1">
    <location>
        <begin position="1743"/>
        <end position="1753"/>
    </location>
</feature>
<feature type="compositionally biased region" description="Low complexity" evidence="1">
    <location>
        <begin position="54"/>
        <end position="69"/>
    </location>
</feature>
<organism evidence="2 3">
    <name type="scientific">Cronartium quercuum f. sp. fusiforme G11</name>
    <dbReference type="NCBI Taxonomy" id="708437"/>
    <lineage>
        <taxon>Eukaryota</taxon>
        <taxon>Fungi</taxon>
        <taxon>Dikarya</taxon>
        <taxon>Basidiomycota</taxon>
        <taxon>Pucciniomycotina</taxon>
        <taxon>Pucciniomycetes</taxon>
        <taxon>Pucciniales</taxon>
        <taxon>Coleosporiaceae</taxon>
        <taxon>Cronartium</taxon>
    </lineage>
</organism>
<dbReference type="OrthoDB" id="2505807at2759"/>
<feature type="region of interest" description="Disordered" evidence="1">
    <location>
        <begin position="1694"/>
        <end position="1755"/>
    </location>
</feature>
<dbReference type="Pfam" id="PF08578">
    <property type="entry name" value="DUF1765"/>
    <property type="match status" value="1"/>
</dbReference>
<feature type="compositionally biased region" description="Low complexity" evidence="1">
    <location>
        <begin position="22"/>
        <end position="43"/>
    </location>
</feature>
<feature type="region of interest" description="Disordered" evidence="1">
    <location>
        <begin position="544"/>
        <end position="641"/>
    </location>
</feature>
<sequence length="1942" mass="210222">MDHLSPTQPGTGRLLQPTRPGSPSNSSFTSSSSGLYSNSRSQSAGLLRRDGFQTRISTSTSTTNSLSSTAFYSHPTPPAAFQPLPIPRHLRPSIDLNSAAVPSRPSSAASLTSSLDHDPLFNTTSGQPSSSSLNRSSSSSQVIMFPTRGGVKQRVSILQPAAFNSTSSARARPPMIPVSINNSRLSIFSSTGSQPFSSSSESATHACPRPSITAHSNLSFSEDGHSNASASLDFSSEPTLTSSTPPQSFSNRSLAHSLVSDRDFDGAGTDQSSMTSCTPRQSAPTPETECPRISTEPPFGTRFNGSSDSKPNLPIGIPTLQLSLDDSGTGSLLDFAFDSTLSSMAPNLADFLGRPIPSSSSQASTDSIKDLSSGLTTTYAQADADLGSDSQSSKRDTVKSFADVLKTNVRGQPTSSNSVAQSSSLDGHTRTQSNVDFSLPSNTQHRRQYSSQSEHHSSFLDSHQRSVYESQLDEQFSTPRKSSSSLAQISYTDATPIQQKSHPASSSLLLDLDISGRGPSLGGAQFTSASLKDVDWEGYELSSVKPTKLSSNEGPHLRLESGVRENNEVEDPYSPMSLSDQDDEDEDDRSTHEMASSTDSFPRPPPRSNPHTSPYLPRPPPQRPQGGDHGIHAGCVGGVSSNALKRGMSKLKMPHNKEIGYRDHSKRSLTHACSTLTSGLSAAPSDKSGFINPSPVSSILSLHTTASRSSSRASGSSRMARLISRVTGNGGVNSSGGAPLKPTLVKPPRSDSNLNHAHVPTLNIKSLKKQGSLSNLLGGLGHKDKSRPTDNSSSGHSHGSEPAIVPTSQHVPRKSMDLLMRPFSRNRHHTASNFLQTEKTDDQVQRIITLPSPDPPRPRLAAKRSFDLLRTKLGSGRKSMDELSAFSDARPRKAQPHPQLHSPINPAPDHLSSSSSDEYTSEHSPASQHDHTPAAQPDSRSLAHKHPPPPHGSDTNHSRSLSSTSSSADHHGFQRSPPNAPSVANSGPEPHSSGTRTDHPRPSTESRYSRESKLSSQAAHTSPPAFPRTIDGQSTKEWATLESMLSSFQSTNGKPISLNGTRVDLTTCLTGTLLPFLKVEESHAGSIYINANLMVTHRNILFGWLDLIFAELREPQPASRGACLDGVAGILESHFLASYIINSNPAAVTQYRQTLVSVLSFAVDKLNDKAVYANTLVFAGRMLSMAFFRIEGVARKLLRALPPVKRMSMRRILDEMQHSSSSLSSERPNLQPFPAYLRELCFTDLASYCRVFSTASAENDNVLVQEGNFHVEMSGNWLIRWTASDSDLPFAFYRAYHRQLATYLRPQPNIIVDPLSLVSMPGFLFIAASFLDKCDALVHRSLRSVTTLGPNANNFNAGESANLAMGAKPKVLELAHRRLVSTALDIVGGSPRAEDPAEASSDAGLRRSFFGGLLNVWIRAITKRTSMWDTRSVFLLLDLFDGLFYTVLYTAPSPTSSDIPPSPKLVQLSLRLFDLTFILDVVRRILTTADNTVCVMRTIAFVYSQFEALTIEPKTCEALCLDLLLYPPIFQHLFLHWNSGVRGYYMRLLVWRLSRLGVLNPNQPQSKSREAINIILTFNTRLDAIRKRHDELSPESDLIPPIDDDYRRKRSTICSTRGVTDQPWAINELAPDEVCAETVEDSGREASSGTPSDKPSVAKVVSWLKVVKRLGGSSRPKTAKNELPIVAITPVPAPASSEVDLREVRRSESSQDHPSSPSSTPPSRQVNSDDDESMRTPRKSDSSQRSSHSPDSPTFFKFEFELGAEMPRSDSFDTPITTPAHSEAVAHPQLADSSTTPPKITTDAVPPNPSTPGPRVSSRFSKRASLLPPAALNLLRENEILPSVPTIPAALAFPTAKPAQLFVAYPIAQHPYAIRALAEYEQSLEEEHEWKEKLAEEEEANNLLSGGAPGSGSTAAVASAAAAELIVPRLAVSWPLSFSEDE</sequence>
<dbReference type="PANTHER" id="PTHR37988:SF1">
    <property type="entry name" value="UPF0592 MEMBRANE PROTEIN C7D4.03C"/>
    <property type="match status" value="1"/>
</dbReference>
<dbReference type="EMBL" id="MU167353">
    <property type="protein sequence ID" value="KAG0142291.1"/>
    <property type="molecule type" value="Genomic_DNA"/>
</dbReference>
<feature type="compositionally biased region" description="Basic and acidic residues" evidence="1">
    <location>
        <begin position="453"/>
        <end position="463"/>
    </location>
</feature>
<feature type="compositionally biased region" description="Polar residues" evidence="1">
    <location>
        <begin position="1"/>
        <end position="10"/>
    </location>
</feature>
<feature type="region of interest" description="Disordered" evidence="1">
    <location>
        <begin position="1783"/>
        <end position="1821"/>
    </location>
</feature>
<evidence type="ECO:0000256" key="1">
    <source>
        <dbReference type="SAM" id="MobiDB-lite"/>
    </source>
</evidence>
<gene>
    <name evidence="2" type="ORF">CROQUDRAFT_97701</name>
</gene>
<feature type="compositionally biased region" description="Basic and acidic residues" evidence="1">
    <location>
        <begin position="555"/>
        <end position="567"/>
    </location>
</feature>
<feature type="compositionally biased region" description="Polar residues" evidence="1">
    <location>
        <begin position="409"/>
        <end position="443"/>
    </location>
</feature>
<feature type="region of interest" description="Disordered" evidence="1">
    <location>
        <begin position="408"/>
        <end position="463"/>
    </location>
</feature>
<reference evidence="2" key="1">
    <citation type="submission" date="2013-11" db="EMBL/GenBank/DDBJ databases">
        <title>Genome sequence of the fusiform rust pathogen reveals effectors for host alternation and coevolution with pine.</title>
        <authorList>
            <consortium name="DOE Joint Genome Institute"/>
            <person name="Smith K."/>
            <person name="Pendleton A."/>
            <person name="Kubisiak T."/>
            <person name="Anderson C."/>
            <person name="Salamov A."/>
            <person name="Aerts A."/>
            <person name="Riley R."/>
            <person name="Clum A."/>
            <person name="Lindquist E."/>
            <person name="Ence D."/>
            <person name="Campbell M."/>
            <person name="Kronenberg Z."/>
            <person name="Feau N."/>
            <person name="Dhillon B."/>
            <person name="Hamelin R."/>
            <person name="Burleigh J."/>
            <person name="Smith J."/>
            <person name="Yandell M."/>
            <person name="Nelson C."/>
            <person name="Grigoriev I."/>
            <person name="Davis J."/>
        </authorList>
    </citation>
    <scope>NUCLEOTIDE SEQUENCE</scope>
    <source>
        <strain evidence="2">G11</strain>
    </source>
</reference>
<feature type="compositionally biased region" description="Basic and acidic residues" evidence="1">
    <location>
        <begin position="996"/>
        <end position="1013"/>
    </location>
</feature>
<feature type="compositionally biased region" description="Low complexity" evidence="1">
    <location>
        <begin position="1712"/>
        <end position="1723"/>
    </location>
</feature>
<feature type="compositionally biased region" description="Polar residues" evidence="1">
    <location>
        <begin position="544"/>
        <end position="553"/>
    </location>
</feature>
<evidence type="ECO:0000313" key="3">
    <source>
        <dbReference type="Proteomes" id="UP000886653"/>
    </source>
</evidence>
<feature type="compositionally biased region" description="Low complexity" evidence="1">
    <location>
        <begin position="190"/>
        <end position="202"/>
    </location>
</feature>
<feature type="compositionally biased region" description="Polar residues" evidence="1">
    <location>
        <begin position="269"/>
        <end position="285"/>
    </location>
</feature>
<feature type="compositionally biased region" description="Low complexity" evidence="1">
    <location>
        <begin position="98"/>
        <end position="114"/>
    </location>
</feature>
<proteinExistence type="predicted"/>
<feature type="region of interest" description="Disordered" evidence="1">
    <location>
        <begin position="1"/>
        <end position="140"/>
    </location>
</feature>
<feature type="region of interest" description="Disordered" evidence="1">
    <location>
        <begin position="889"/>
        <end position="1031"/>
    </location>
</feature>
<dbReference type="InterPro" id="IPR013887">
    <property type="entry name" value="UPF0592"/>
</dbReference>
<feature type="compositionally biased region" description="Polar residues" evidence="1">
    <location>
        <begin position="213"/>
        <end position="234"/>
    </location>
</feature>
<feature type="compositionally biased region" description="Low complexity" evidence="1">
    <location>
        <begin position="1901"/>
        <end position="1914"/>
    </location>
</feature>